<evidence type="ECO:0000313" key="1">
    <source>
        <dbReference type="EMBL" id="PPS04713.1"/>
    </source>
</evidence>
<organism evidence="1 2">
    <name type="scientific">Gossypium barbadense</name>
    <name type="common">Sea Island cotton</name>
    <name type="synonym">Hibiscus barbadensis</name>
    <dbReference type="NCBI Taxonomy" id="3634"/>
    <lineage>
        <taxon>Eukaryota</taxon>
        <taxon>Viridiplantae</taxon>
        <taxon>Streptophyta</taxon>
        <taxon>Embryophyta</taxon>
        <taxon>Tracheophyta</taxon>
        <taxon>Spermatophyta</taxon>
        <taxon>Magnoliopsida</taxon>
        <taxon>eudicotyledons</taxon>
        <taxon>Gunneridae</taxon>
        <taxon>Pentapetalae</taxon>
        <taxon>rosids</taxon>
        <taxon>malvids</taxon>
        <taxon>Malvales</taxon>
        <taxon>Malvaceae</taxon>
        <taxon>Malvoideae</taxon>
        <taxon>Gossypium</taxon>
    </lineage>
</organism>
<name>A0A2P5XMX5_GOSBA</name>
<protein>
    <submittedName>
        <fullName evidence="1">Uncharacterized protein</fullName>
    </submittedName>
</protein>
<dbReference type="AlphaFoldDB" id="A0A2P5XMX5"/>
<reference evidence="1 2" key="1">
    <citation type="submission" date="2015-01" db="EMBL/GenBank/DDBJ databases">
        <title>Genome of allotetraploid Gossypium barbadense reveals genomic plasticity and fiber elongation in cotton evolution.</title>
        <authorList>
            <person name="Chen X."/>
            <person name="Liu X."/>
            <person name="Zhao B."/>
            <person name="Zheng H."/>
            <person name="Hu Y."/>
            <person name="Lu G."/>
            <person name="Yang C."/>
            <person name="Chen J."/>
            <person name="Shan C."/>
            <person name="Zhang L."/>
            <person name="Zhou Y."/>
            <person name="Wang L."/>
            <person name="Guo W."/>
            <person name="Bai Y."/>
            <person name="Ruan J."/>
            <person name="Shangguan X."/>
            <person name="Mao Y."/>
            <person name="Jiang J."/>
            <person name="Zhu Y."/>
            <person name="Lei J."/>
            <person name="Kang H."/>
            <person name="Chen S."/>
            <person name="He X."/>
            <person name="Wang R."/>
            <person name="Wang Y."/>
            <person name="Chen J."/>
            <person name="Wang L."/>
            <person name="Yu S."/>
            <person name="Wang B."/>
            <person name="Wei J."/>
            <person name="Song S."/>
            <person name="Lu X."/>
            <person name="Gao Z."/>
            <person name="Gu W."/>
            <person name="Deng X."/>
            <person name="Ma D."/>
            <person name="Wang S."/>
            <person name="Liang W."/>
            <person name="Fang L."/>
            <person name="Cai C."/>
            <person name="Zhu X."/>
            <person name="Zhou B."/>
            <person name="Zhang Y."/>
            <person name="Chen Z."/>
            <person name="Xu S."/>
            <person name="Zhu R."/>
            <person name="Wang S."/>
            <person name="Zhang T."/>
            <person name="Zhao G."/>
        </authorList>
    </citation>
    <scope>NUCLEOTIDE SEQUENCE [LARGE SCALE GENOMIC DNA]</scope>
    <source>
        <strain evidence="2">cv. Xinhai21</strain>
        <tissue evidence="1">Leaf</tissue>
    </source>
</reference>
<evidence type="ECO:0000313" key="2">
    <source>
        <dbReference type="Proteomes" id="UP000239757"/>
    </source>
</evidence>
<accession>A0A2P5XMX5</accession>
<sequence length="129" mass="14358">MGEVIRQGVSTVCVTQMRVIREVPFSHTTAIRNVESRIDVMSLTVEDDGPPDASDRSVVELCVNCSRSRALKQVCGVKVYSAEYCALDESAYTQEVGYNLREIEHLSLVSIKLDCHEQATWETVAVYDG</sequence>
<dbReference type="EMBL" id="KZ664555">
    <property type="protein sequence ID" value="PPS04713.1"/>
    <property type="molecule type" value="Genomic_DNA"/>
</dbReference>
<gene>
    <name evidence="1" type="ORF">GOBAR_AA15949</name>
</gene>
<dbReference type="Proteomes" id="UP000239757">
    <property type="component" value="Unassembled WGS sequence"/>
</dbReference>
<proteinExistence type="predicted"/>